<feature type="transmembrane region" description="Helical" evidence="7">
    <location>
        <begin position="285"/>
        <end position="309"/>
    </location>
</feature>
<feature type="transmembrane region" description="Helical" evidence="7">
    <location>
        <begin position="179"/>
        <end position="201"/>
    </location>
</feature>
<dbReference type="PANTHER" id="PTHR30193:SF37">
    <property type="entry name" value="INNER MEMBRANE ABC TRANSPORTER PERMEASE PROTEIN YCJO"/>
    <property type="match status" value="1"/>
</dbReference>
<dbReference type="InterPro" id="IPR051393">
    <property type="entry name" value="ABC_transporter_permease"/>
</dbReference>
<organism evidence="10 11">
    <name type="scientific">Parafrankia irregularis</name>
    <dbReference type="NCBI Taxonomy" id="795642"/>
    <lineage>
        <taxon>Bacteria</taxon>
        <taxon>Bacillati</taxon>
        <taxon>Actinomycetota</taxon>
        <taxon>Actinomycetes</taxon>
        <taxon>Frankiales</taxon>
        <taxon>Frankiaceae</taxon>
        <taxon>Parafrankia</taxon>
    </lineage>
</organism>
<dbReference type="PROSITE" id="PS50928">
    <property type="entry name" value="ABC_TM1"/>
    <property type="match status" value="1"/>
</dbReference>
<evidence type="ECO:0000313" key="11">
    <source>
        <dbReference type="Proteomes" id="UP000198802"/>
    </source>
</evidence>
<evidence type="ECO:0000256" key="3">
    <source>
        <dbReference type="ARBA" id="ARBA00022475"/>
    </source>
</evidence>
<keyword evidence="2 7" id="KW-0813">Transport</keyword>
<evidence type="ECO:0000256" key="6">
    <source>
        <dbReference type="ARBA" id="ARBA00023136"/>
    </source>
</evidence>
<protein>
    <submittedName>
        <fullName evidence="10">Multiple sugar transport system permease protein</fullName>
    </submittedName>
</protein>
<feature type="region of interest" description="Disordered" evidence="8">
    <location>
        <begin position="321"/>
        <end position="355"/>
    </location>
</feature>
<evidence type="ECO:0000256" key="1">
    <source>
        <dbReference type="ARBA" id="ARBA00004651"/>
    </source>
</evidence>
<evidence type="ECO:0000259" key="9">
    <source>
        <dbReference type="PROSITE" id="PS50928"/>
    </source>
</evidence>
<dbReference type="EMBL" id="FAOZ01000002">
    <property type="protein sequence ID" value="CUU54195.1"/>
    <property type="molecule type" value="Genomic_DNA"/>
</dbReference>
<evidence type="ECO:0000256" key="2">
    <source>
        <dbReference type="ARBA" id="ARBA00022448"/>
    </source>
</evidence>
<keyword evidence="10" id="KW-0762">Sugar transport</keyword>
<keyword evidence="4 7" id="KW-0812">Transmembrane</keyword>
<evidence type="ECO:0000256" key="8">
    <source>
        <dbReference type="SAM" id="MobiDB-lite"/>
    </source>
</evidence>
<dbReference type="Gene3D" id="1.10.3720.10">
    <property type="entry name" value="MetI-like"/>
    <property type="match status" value="1"/>
</dbReference>
<reference evidence="11" key="1">
    <citation type="submission" date="2015-11" db="EMBL/GenBank/DDBJ databases">
        <authorList>
            <person name="Varghese N."/>
        </authorList>
    </citation>
    <scope>NUCLEOTIDE SEQUENCE [LARGE SCALE GENOMIC DNA]</scope>
    <source>
        <strain evidence="11">DSM 45899</strain>
    </source>
</reference>
<evidence type="ECO:0000256" key="7">
    <source>
        <dbReference type="RuleBase" id="RU363032"/>
    </source>
</evidence>
<dbReference type="PANTHER" id="PTHR30193">
    <property type="entry name" value="ABC TRANSPORTER PERMEASE PROTEIN"/>
    <property type="match status" value="1"/>
</dbReference>
<dbReference type="Pfam" id="PF00528">
    <property type="entry name" value="BPD_transp_1"/>
    <property type="match status" value="1"/>
</dbReference>
<dbReference type="GO" id="GO:0055085">
    <property type="term" value="P:transmembrane transport"/>
    <property type="evidence" value="ECO:0007669"/>
    <property type="project" value="InterPro"/>
</dbReference>
<dbReference type="GO" id="GO:0005886">
    <property type="term" value="C:plasma membrane"/>
    <property type="evidence" value="ECO:0007669"/>
    <property type="project" value="UniProtKB-SubCell"/>
</dbReference>
<comment type="similarity">
    <text evidence="7">Belongs to the binding-protein-dependent transport system permease family.</text>
</comment>
<feature type="transmembrane region" description="Helical" evidence="7">
    <location>
        <begin position="37"/>
        <end position="60"/>
    </location>
</feature>
<dbReference type="InterPro" id="IPR000515">
    <property type="entry name" value="MetI-like"/>
</dbReference>
<dbReference type="AlphaFoldDB" id="A0A0S4QFC5"/>
<dbReference type="Proteomes" id="UP000198802">
    <property type="component" value="Unassembled WGS sequence"/>
</dbReference>
<feature type="transmembrane region" description="Helical" evidence="7">
    <location>
        <begin position="228"/>
        <end position="249"/>
    </location>
</feature>
<evidence type="ECO:0000256" key="5">
    <source>
        <dbReference type="ARBA" id="ARBA00022989"/>
    </source>
</evidence>
<accession>A0A0S4QFC5</accession>
<dbReference type="InterPro" id="IPR035906">
    <property type="entry name" value="MetI-like_sf"/>
</dbReference>
<keyword evidence="6 7" id="KW-0472">Membrane</keyword>
<proteinExistence type="inferred from homology"/>
<dbReference type="PRINTS" id="PR00173">
    <property type="entry name" value="EDTRNSPORT"/>
</dbReference>
<dbReference type="SUPFAM" id="SSF161098">
    <property type="entry name" value="MetI-like"/>
    <property type="match status" value="1"/>
</dbReference>
<feature type="domain" description="ABC transmembrane type-1" evidence="9">
    <location>
        <begin position="92"/>
        <end position="306"/>
    </location>
</feature>
<sequence length="355" mass="36587">MISTHPGACVSLRPGPRCITVAEGTGAGRDGWRAAALVAPAFVGLCVFVIGPALVSAFVAGTDKKLTGLDFHWVGTANLREALADPDLGRAVRNTLVYCLLTVIPSVLLGLLLALAAERVTRGRPLVRFALFLPASANMVAMAVVFKYIFDSNPDGLANTLVGVVGIDPVDWLGDKATALPVVALVGGWRLTSLVFVVYLAGLTAIPRSVHEAADVDGIRGLACLRHITLPLLAPTTVFLAVFVTVLTLQTFETVAVLTEGGPLDSSTTIIYYIYEVGFKGSYRIGYASMIALLLLVAVVLLGAAGALLGRRLRTAREDAAAGTDAGAPTPAVTVPAASGAGSAGAASAAEGRRS</sequence>
<keyword evidence="5 7" id="KW-1133">Transmembrane helix</keyword>
<feature type="transmembrane region" description="Helical" evidence="7">
    <location>
        <begin position="129"/>
        <end position="150"/>
    </location>
</feature>
<keyword evidence="3" id="KW-1003">Cell membrane</keyword>
<gene>
    <name evidence="10" type="ORF">Ga0074812_102201</name>
</gene>
<evidence type="ECO:0000256" key="4">
    <source>
        <dbReference type="ARBA" id="ARBA00022692"/>
    </source>
</evidence>
<keyword evidence="11" id="KW-1185">Reference proteome</keyword>
<comment type="subcellular location">
    <subcellularLocation>
        <location evidence="1 7">Cell membrane</location>
        <topology evidence="1 7">Multi-pass membrane protein</topology>
    </subcellularLocation>
</comment>
<name>A0A0S4QFC5_9ACTN</name>
<feature type="transmembrane region" description="Helical" evidence="7">
    <location>
        <begin position="95"/>
        <end position="117"/>
    </location>
</feature>
<dbReference type="CDD" id="cd06261">
    <property type="entry name" value="TM_PBP2"/>
    <property type="match status" value="1"/>
</dbReference>
<evidence type="ECO:0000313" key="10">
    <source>
        <dbReference type="EMBL" id="CUU54195.1"/>
    </source>
</evidence>